<dbReference type="PROSITE" id="PS00233">
    <property type="entry name" value="CHIT_BIND_RR_1"/>
    <property type="match status" value="1"/>
</dbReference>
<dbReference type="Proteomes" id="UP001286313">
    <property type="component" value="Unassembled WGS sequence"/>
</dbReference>
<dbReference type="InterPro" id="IPR051217">
    <property type="entry name" value="Insect_Cuticle_Struc_Prot"/>
</dbReference>
<evidence type="ECO:0000256" key="2">
    <source>
        <dbReference type="PROSITE-ProRule" id="PRU00497"/>
    </source>
</evidence>
<accession>A0AAE1FFY4</accession>
<proteinExistence type="predicted"/>
<dbReference type="Pfam" id="PF00379">
    <property type="entry name" value="Chitin_bind_4"/>
    <property type="match status" value="1"/>
</dbReference>
<sequence>MFKILTVSSLLVAAAVALPGGGGGGGYGGGGGGGGGGGFGGGHGGGGGGHGGGGGGGGYGGGGGGGYGGGIAVPIPYSYNYGVSSGNTNFGHDESGDGSGNAHGGYWVNLPDGRRQQVDYWADGSGFHPVVSYQGTARFPSSKGYVVESSICQPEPSSPLQLRFLLGTDRERVEGQGYKEIPDITQQCEANNR</sequence>
<organism evidence="4 5">
    <name type="scientific">Petrolisthes cinctipes</name>
    <name type="common">Flat porcelain crab</name>
    <dbReference type="NCBI Taxonomy" id="88211"/>
    <lineage>
        <taxon>Eukaryota</taxon>
        <taxon>Metazoa</taxon>
        <taxon>Ecdysozoa</taxon>
        <taxon>Arthropoda</taxon>
        <taxon>Crustacea</taxon>
        <taxon>Multicrustacea</taxon>
        <taxon>Malacostraca</taxon>
        <taxon>Eumalacostraca</taxon>
        <taxon>Eucarida</taxon>
        <taxon>Decapoda</taxon>
        <taxon>Pleocyemata</taxon>
        <taxon>Anomura</taxon>
        <taxon>Galatheoidea</taxon>
        <taxon>Porcellanidae</taxon>
        <taxon>Petrolisthes</taxon>
    </lineage>
</organism>
<dbReference type="GO" id="GO:0031012">
    <property type="term" value="C:extracellular matrix"/>
    <property type="evidence" value="ECO:0007669"/>
    <property type="project" value="TreeGrafter"/>
</dbReference>
<keyword evidence="3" id="KW-0732">Signal</keyword>
<name>A0AAE1FFY4_PETCI</name>
<protein>
    <submittedName>
        <fullName evidence="4">Uncharacterized protein</fullName>
    </submittedName>
</protein>
<keyword evidence="5" id="KW-1185">Reference proteome</keyword>
<feature type="signal peptide" evidence="3">
    <location>
        <begin position="1"/>
        <end position="17"/>
    </location>
</feature>
<comment type="caution">
    <text evidence="4">The sequence shown here is derived from an EMBL/GenBank/DDBJ whole genome shotgun (WGS) entry which is preliminary data.</text>
</comment>
<reference evidence="4" key="1">
    <citation type="submission" date="2023-10" db="EMBL/GenBank/DDBJ databases">
        <title>Genome assemblies of two species of porcelain crab, Petrolisthes cinctipes and Petrolisthes manimaculis (Anomura: Porcellanidae).</title>
        <authorList>
            <person name="Angst P."/>
        </authorList>
    </citation>
    <scope>NUCLEOTIDE SEQUENCE</scope>
    <source>
        <strain evidence="4">PB745_01</strain>
        <tissue evidence="4">Gill</tissue>
    </source>
</reference>
<evidence type="ECO:0000313" key="5">
    <source>
        <dbReference type="Proteomes" id="UP001286313"/>
    </source>
</evidence>
<dbReference type="InterPro" id="IPR000618">
    <property type="entry name" value="Insect_cuticle"/>
</dbReference>
<dbReference type="PROSITE" id="PS51155">
    <property type="entry name" value="CHIT_BIND_RR_2"/>
    <property type="match status" value="1"/>
</dbReference>
<keyword evidence="1 2" id="KW-0193">Cuticle</keyword>
<dbReference type="PANTHER" id="PTHR12236">
    <property type="entry name" value="STRUCTURAL CONTITUENT OF CUTICLE"/>
    <property type="match status" value="1"/>
</dbReference>
<dbReference type="InterPro" id="IPR031311">
    <property type="entry name" value="CHIT_BIND_RR_consensus"/>
</dbReference>
<gene>
    <name evidence="4" type="ORF">Pcinc_022272</name>
</gene>
<dbReference type="GO" id="GO:0042302">
    <property type="term" value="F:structural constituent of cuticle"/>
    <property type="evidence" value="ECO:0007669"/>
    <property type="project" value="UniProtKB-UniRule"/>
</dbReference>
<evidence type="ECO:0000313" key="4">
    <source>
        <dbReference type="EMBL" id="KAK3872660.1"/>
    </source>
</evidence>
<dbReference type="PANTHER" id="PTHR12236:SF79">
    <property type="entry name" value="CUTICULAR PROTEIN 50CB-RELATED"/>
    <property type="match status" value="1"/>
</dbReference>
<dbReference type="EMBL" id="JAWQEG010002334">
    <property type="protein sequence ID" value="KAK3872660.1"/>
    <property type="molecule type" value="Genomic_DNA"/>
</dbReference>
<feature type="chain" id="PRO_5041941306" evidence="3">
    <location>
        <begin position="18"/>
        <end position="193"/>
    </location>
</feature>
<dbReference type="AlphaFoldDB" id="A0AAE1FFY4"/>
<evidence type="ECO:0000256" key="3">
    <source>
        <dbReference type="SAM" id="SignalP"/>
    </source>
</evidence>
<dbReference type="GO" id="GO:0005615">
    <property type="term" value="C:extracellular space"/>
    <property type="evidence" value="ECO:0007669"/>
    <property type="project" value="TreeGrafter"/>
</dbReference>
<evidence type="ECO:0000256" key="1">
    <source>
        <dbReference type="ARBA" id="ARBA00022460"/>
    </source>
</evidence>